<proteinExistence type="predicted"/>
<dbReference type="GO" id="GO:0009116">
    <property type="term" value="P:nucleoside metabolic process"/>
    <property type="evidence" value="ECO:0007669"/>
    <property type="project" value="InterPro"/>
</dbReference>
<dbReference type="EMBL" id="MCFA01000094">
    <property type="protein sequence ID" value="ORY08832.1"/>
    <property type="molecule type" value="Genomic_DNA"/>
</dbReference>
<evidence type="ECO:0000313" key="1">
    <source>
        <dbReference type="EMBL" id="ORY08832.1"/>
    </source>
</evidence>
<protein>
    <recommendedName>
        <fullName evidence="3">Nucleoside phosphorylase domain-containing protein</fullName>
    </recommendedName>
</protein>
<evidence type="ECO:0008006" key="3">
    <source>
        <dbReference type="Google" id="ProtNLM"/>
    </source>
</evidence>
<accession>A0A1Y1ZEX5</accession>
<keyword evidence="2" id="KW-1185">Reference proteome</keyword>
<organism evidence="1 2">
    <name type="scientific">Clohesyomyces aquaticus</name>
    <dbReference type="NCBI Taxonomy" id="1231657"/>
    <lineage>
        <taxon>Eukaryota</taxon>
        <taxon>Fungi</taxon>
        <taxon>Dikarya</taxon>
        <taxon>Ascomycota</taxon>
        <taxon>Pezizomycotina</taxon>
        <taxon>Dothideomycetes</taxon>
        <taxon>Pleosporomycetidae</taxon>
        <taxon>Pleosporales</taxon>
        <taxon>Lindgomycetaceae</taxon>
        <taxon>Clohesyomyces</taxon>
    </lineage>
</organism>
<dbReference type="Proteomes" id="UP000193144">
    <property type="component" value="Unassembled WGS sequence"/>
</dbReference>
<name>A0A1Y1ZEX5_9PLEO</name>
<dbReference type="SUPFAM" id="SSF53167">
    <property type="entry name" value="Purine and uridine phosphorylases"/>
    <property type="match status" value="1"/>
</dbReference>
<dbReference type="AlphaFoldDB" id="A0A1Y1ZEX5"/>
<comment type="caution">
    <text evidence="1">The sequence shown here is derived from an EMBL/GenBank/DDBJ whole genome shotgun (WGS) entry which is preliminary data.</text>
</comment>
<reference evidence="1 2" key="1">
    <citation type="submission" date="2016-07" db="EMBL/GenBank/DDBJ databases">
        <title>Pervasive Adenine N6-methylation of Active Genes in Fungi.</title>
        <authorList>
            <consortium name="DOE Joint Genome Institute"/>
            <person name="Mondo S.J."/>
            <person name="Dannebaum R.O."/>
            <person name="Kuo R.C."/>
            <person name="Labutti K."/>
            <person name="Haridas S."/>
            <person name="Kuo A."/>
            <person name="Salamov A."/>
            <person name="Ahrendt S.R."/>
            <person name="Lipzen A."/>
            <person name="Sullivan W."/>
            <person name="Andreopoulos W.B."/>
            <person name="Clum A."/>
            <person name="Lindquist E."/>
            <person name="Daum C."/>
            <person name="Ramamoorthy G.K."/>
            <person name="Gryganskyi A."/>
            <person name="Culley D."/>
            <person name="Magnuson J.K."/>
            <person name="James T.Y."/>
            <person name="O'Malley M.A."/>
            <person name="Stajich J.E."/>
            <person name="Spatafora J.W."/>
            <person name="Visel A."/>
            <person name="Grigoriev I.V."/>
        </authorList>
    </citation>
    <scope>NUCLEOTIDE SEQUENCE [LARGE SCALE GENOMIC DNA]</scope>
    <source>
        <strain evidence="1 2">CBS 115471</strain>
    </source>
</reference>
<dbReference type="InterPro" id="IPR035994">
    <property type="entry name" value="Nucleoside_phosphorylase_sf"/>
</dbReference>
<dbReference type="STRING" id="1231657.A0A1Y1ZEX5"/>
<evidence type="ECO:0000313" key="2">
    <source>
        <dbReference type="Proteomes" id="UP000193144"/>
    </source>
</evidence>
<gene>
    <name evidence="1" type="ORF">BCR34DRAFT_569276</name>
</gene>
<sequence>MPTNSSTRDLFSAHAWLVNASPVWQDNSKPGRRLIDYLEPKIHSTLKQRNWKSIVVTGLYKRDGSDIVSQSENRGRGFNWQRPTAEIIDADTVQLNCFPTVDYVLHYASVASTYFSLRSFPNASIPPKVEFIAPKRDASVDLFNHTNLTEIGHADIVIIGYLDACPAEVVTRKQAFVEARICKEGQMFSWHKQKTPSGCTVAYLGCAAALWGDSVAYLVEVLQPLCKLKCVLYVGRVGCFDPELKPNETLAIGETCHADGRVVDFHNVLSASASESPSVHTGSLVTVASPLCEDQEWFQRWMEEYRWVDCETGYIAQAASIRDIDFGYLHVVSDNLGCQYVDNLANEDETFIQAKRVLLFEEIDRILEVFLANYSYN</sequence>
<dbReference type="GO" id="GO:0003824">
    <property type="term" value="F:catalytic activity"/>
    <property type="evidence" value="ECO:0007669"/>
    <property type="project" value="InterPro"/>
</dbReference>
<dbReference type="Gene3D" id="3.40.50.1580">
    <property type="entry name" value="Nucleoside phosphorylase domain"/>
    <property type="match status" value="1"/>
</dbReference>
<dbReference type="OrthoDB" id="3503419at2759"/>